<dbReference type="OrthoDB" id="2186693at2759"/>
<dbReference type="OMA" id="QFYKMEC"/>
<protein>
    <submittedName>
        <fullName evidence="1">Uncharacterized protein</fullName>
    </submittedName>
</protein>
<proteinExistence type="predicted"/>
<sequence>MEFVVESLWYIDNKIGEDVYQDASNRVYVIPKRAVPYSTIFAELDTFNKFCTYAYKKREDAVGDAGILMSLANICIRARLQGASMKELLRGYKESRILAEGKSTSQMRSMLKKSQRKHDYIKEKDIDNVFLESNTYISNLKPSQFYKMECNLARYFISMRQPGLAYKFAREALEMASRSASSNGIEESKRLLVEIEKK</sequence>
<reference evidence="1" key="1">
    <citation type="submission" date="2011-01" db="EMBL/GenBank/DDBJ databases">
        <title>The Genome Sequence of Nematocida parisii strain ERTm3.</title>
        <authorList>
            <consortium name="The Broad Institute Genome Sequencing Platform"/>
            <consortium name="The Broad Institute Genome Sequencing Center for Infectious Disease"/>
            <person name="Cuomo C."/>
            <person name="Troemel E."/>
            <person name="Young S.K."/>
            <person name="Zeng Q."/>
            <person name="Gargeya S."/>
            <person name="Fitzgerald M."/>
            <person name="Haas B."/>
            <person name="Abouelleil A."/>
            <person name="Alvarado L."/>
            <person name="Arachchi H.M."/>
            <person name="Berlin A."/>
            <person name="Chapman S.B."/>
            <person name="Gearin G."/>
            <person name="Goldberg J."/>
            <person name="Griggs A."/>
            <person name="Gujja S."/>
            <person name="Hansen M."/>
            <person name="Heiman D."/>
            <person name="Howarth C."/>
            <person name="Larimer J."/>
            <person name="Lui A."/>
            <person name="MacDonald P.J.P."/>
            <person name="McCowen C."/>
            <person name="Montmayeur A."/>
            <person name="Murphy C."/>
            <person name="Neiman D."/>
            <person name="Pearson M."/>
            <person name="Priest M."/>
            <person name="Roberts A."/>
            <person name="Saif S."/>
            <person name="Shea T."/>
            <person name="Sisk P."/>
            <person name="Stolte C."/>
            <person name="Sykes S."/>
            <person name="Wortman J."/>
            <person name="Nusbaum C."/>
            <person name="Birren B."/>
        </authorList>
    </citation>
    <scope>NUCLEOTIDE SEQUENCE</scope>
    <source>
        <strain evidence="1">ERTm3</strain>
    </source>
</reference>
<keyword evidence="2" id="KW-1185">Reference proteome</keyword>
<dbReference type="EMBL" id="GL870878">
    <property type="protein sequence ID" value="EIJ88718.1"/>
    <property type="molecule type" value="Genomic_DNA"/>
</dbReference>
<name>I3EHM1_NEMP3</name>
<dbReference type="Proteomes" id="UP000002872">
    <property type="component" value="Unassembled WGS sequence"/>
</dbReference>
<dbReference type="AlphaFoldDB" id="I3EHM1"/>
<accession>I3EHM1</accession>
<evidence type="ECO:0000313" key="1">
    <source>
        <dbReference type="EMBL" id="EIJ88718.1"/>
    </source>
</evidence>
<evidence type="ECO:0000313" key="2">
    <source>
        <dbReference type="Proteomes" id="UP000002872"/>
    </source>
</evidence>
<gene>
    <name evidence="1" type="ORF">NEQG_01408</name>
</gene>
<dbReference type="InParanoid" id="I3EHM1"/>
<dbReference type="HOGENOM" id="CLU_1378476_0_0_1"/>
<organism evidence="1 2">
    <name type="scientific">Nematocida parisii (strain ERTm3)</name>
    <name type="common">Nematode killer fungus</name>
    <dbReference type="NCBI Taxonomy" id="935791"/>
    <lineage>
        <taxon>Eukaryota</taxon>
        <taxon>Fungi</taxon>
        <taxon>Fungi incertae sedis</taxon>
        <taxon>Microsporidia</taxon>
        <taxon>Nematocida</taxon>
    </lineage>
</organism>
<dbReference type="VEuPathDB" id="MicrosporidiaDB:NEQG_01408"/>